<evidence type="ECO:0000256" key="2">
    <source>
        <dbReference type="SAM" id="MobiDB-lite"/>
    </source>
</evidence>
<dbReference type="FunFam" id="3.10.110.10:FF:000075">
    <property type="entry name" value="RWD domain-containing protein (Gir2)"/>
    <property type="match status" value="1"/>
</dbReference>
<dbReference type="SMART" id="SM00591">
    <property type="entry name" value="RWD"/>
    <property type="match status" value="1"/>
</dbReference>
<evidence type="ECO:0000313" key="4">
    <source>
        <dbReference type="EMBL" id="KAF0688212.1"/>
    </source>
</evidence>
<evidence type="ECO:0000259" key="3">
    <source>
        <dbReference type="PROSITE" id="PS50908"/>
    </source>
</evidence>
<dbReference type="Pfam" id="PF05773">
    <property type="entry name" value="RWD"/>
    <property type="match status" value="1"/>
</dbReference>
<keyword evidence="6" id="KW-1185">Reference proteome</keyword>
<name>A0A485LE98_9STRA</name>
<dbReference type="Gene3D" id="6.20.400.10">
    <property type="match status" value="1"/>
</dbReference>
<reference evidence="5 6" key="1">
    <citation type="submission" date="2019-03" db="EMBL/GenBank/DDBJ databases">
        <authorList>
            <person name="Gaulin E."/>
            <person name="Dumas B."/>
        </authorList>
    </citation>
    <scope>NUCLEOTIDE SEQUENCE [LARGE SCALE GENOMIC DNA]</scope>
    <source>
        <strain evidence="5">CBS 568.67</strain>
    </source>
</reference>
<organism evidence="5 6">
    <name type="scientific">Aphanomyces stellatus</name>
    <dbReference type="NCBI Taxonomy" id="120398"/>
    <lineage>
        <taxon>Eukaryota</taxon>
        <taxon>Sar</taxon>
        <taxon>Stramenopiles</taxon>
        <taxon>Oomycota</taxon>
        <taxon>Saprolegniomycetes</taxon>
        <taxon>Saprolegniales</taxon>
        <taxon>Verrucalvaceae</taxon>
        <taxon>Aphanomyces</taxon>
    </lineage>
</organism>
<feature type="compositionally biased region" description="Acidic residues" evidence="2">
    <location>
        <begin position="219"/>
        <end position="253"/>
    </location>
</feature>
<dbReference type="InterPro" id="IPR016135">
    <property type="entry name" value="UBQ-conjugating_enzyme/RWD"/>
</dbReference>
<dbReference type="InterPro" id="IPR040213">
    <property type="entry name" value="GIR2-like"/>
</dbReference>
<evidence type="ECO:0000313" key="5">
    <source>
        <dbReference type="EMBL" id="VFT96777.1"/>
    </source>
</evidence>
<dbReference type="SUPFAM" id="SSF54495">
    <property type="entry name" value="UBC-like"/>
    <property type="match status" value="1"/>
</dbReference>
<reference evidence="4" key="2">
    <citation type="submission" date="2019-06" db="EMBL/GenBank/DDBJ databases">
        <title>Genomics analysis of Aphanomyces spp. identifies a new class of oomycete effector associated with host adaptation.</title>
        <authorList>
            <person name="Gaulin E."/>
        </authorList>
    </citation>
    <scope>NUCLEOTIDE SEQUENCE</scope>
    <source>
        <strain evidence="4">CBS 578.67</strain>
    </source>
</reference>
<dbReference type="Proteomes" id="UP000332933">
    <property type="component" value="Unassembled WGS sequence"/>
</dbReference>
<dbReference type="InterPro" id="IPR006575">
    <property type="entry name" value="RWD_dom"/>
</dbReference>
<keyword evidence="1" id="KW-0175">Coiled coil</keyword>
<gene>
    <name evidence="5" type="primary">Aste57867_20082</name>
    <name evidence="4" type="ORF">As57867_020016</name>
    <name evidence="5" type="ORF">ASTE57867_20082</name>
</gene>
<dbReference type="EMBL" id="VJMH01006742">
    <property type="protein sequence ID" value="KAF0688212.1"/>
    <property type="molecule type" value="Genomic_DNA"/>
</dbReference>
<dbReference type="AlphaFoldDB" id="A0A485LE98"/>
<evidence type="ECO:0000256" key="1">
    <source>
        <dbReference type="SAM" id="Coils"/>
    </source>
</evidence>
<feature type="coiled-coil region" evidence="1">
    <location>
        <begin position="130"/>
        <end position="161"/>
    </location>
</feature>
<dbReference type="EMBL" id="CAADRA010006765">
    <property type="protein sequence ID" value="VFT96777.1"/>
    <property type="molecule type" value="Genomic_DNA"/>
</dbReference>
<dbReference type="Gene3D" id="3.10.110.10">
    <property type="entry name" value="Ubiquitin Conjugating Enzyme"/>
    <property type="match status" value="1"/>
</dbReference>
<protein>
    <submittedName>
        <fullName evidence="5">Aste57867_20082 protein</fullName>
    </submittedName>
</protein>
<feature type="region of interest" description="Disordered" evidence="2">
    <location>
        <begin position="201"/>
        <end position="253"/>
    </location>
</feature>
<dbReference type="PROSITE" id="PS50908">
    <property type="entry name" value="RWD"/>
    <property type="match status" value="1"/>
</dbReference>
<proteinExistence type="predicted"/>
<accession>A0A485LE98</accession>
<feature type="domain" description="RWD" evidence="3">
    <location>
        <begin position="10"/>
        <end position="114"/>
    </location>
</feature>
<evidence type="ECO:0000313" key="6">
    <source>
        <dbReference type="Proteomes" id="UP000332933"/>
    </source>
</evidence>
<dbReference type="PANTHER" id="PTHR12292">
    <property type="entry name" value="RWD DOMAIN-CONTAINING PROTEIN"/>
    <property type="match status" value="1"/>
</dbReference>
<dbReference type="CDD" id="cd23823">
    <property type="entry name" value="RWD_GCN2"/>
    <property type="match status" value="1"/>
</dbReference>
<dbReference type="OrthoDB" id="277175at2759"/>
<sequence>MTDYVEEQMMEVEALDSIYMDDFSKVQDAPLKLKVKLVPNQDGGDNHVALSLVFTMPETYPDAAPDVEIRMEKGLSDRQEKEIRALLNQQMEENLGMAMVYTVCEAVREWMLENNREGNDGSEYQEMLRRQEARTKKDNIAAEAEQAKLDLEEEKKGAHKAAGGTPVTVESFTKWKAAFDADMATKDGSKAVVGAEKKLTGRQLWASGAAKEDASTDAGDVDIQVEGEDYGDDDDDDDEDYVDGEEGDDDDDE</sequence>